<dbReference type="Pfam" id="PF08713">
    <property type="entry name" value="DNA_alkylation"/>
    <property type="match status" value="1"/>
</dbReference>
<protein>
    <submittedName>
        <fullName evidence="1">DNA alkylation repair protein</fullName>
    </submittedName>
</protein>
<dbReference type="KEGG" id="agf:ET445_04840"/>
<evidence type="ECO:0000313" key="2">
    <source>
        <dbReference type="Proteomes" id="UP000291259"/>
    </source>
</evidence>
<sequence>MGDVTATDASAPTALDVVRALDERADPVRAAGSQGFFKTGPGEYGEGDVFLGVTVPATRAVAKRFADLPQAEIDVLLESPVHEHRLCGLVVMVDRFRSAGRPRTRDDALRLDLHRAYLAHVRAGRVDNWDLVDASAEYLVGGIFYEIAPVPEVMPALVAEFAASDSLWERRVATLATFAAIKAGDSRPALAVAEVLVGDREDLIRKAVGWMLREVGKRVSLDDLLGFLDEYAARVPRTMLSYATEHLSAEQRAGYRAMR</sequence>
<gene>
    <name evidence="1" type="ORF">ET445_04840</name>
</gene>
<organism evidence="1 2">
    <name type="scientific">Agromyces protaetiae</name>
    <dbReference type="NCBI Taxonomy" id="2509455"/>
    <lineage>
        <taxon>Bacteria</taxon>
        <taxon>Bacillati</taxon>
        <taxon>Actinomycetota</taxon>
        <taxon>Actinomycetes</taxon>
        <taxon>Micrococcales</taxon>
        <taxon>Microbacteriaceae</taxon>
        <taxon>Agromyces</taxon>
    </lineage>
</organism>
<dbReference type="PANTHER" id="PTHR34070">
    <property type="entry name" value="ARMADILLO-TYPE FOLD"/>
    <property type="match status" value="1"/>
</dbReference>
<reference evidence="1 2" key="1">
    <citation type="submission" date="2019-01" db="EMBL/GenBank/DDBJ databases">
        <title>Genome sequencing of strain FW100M-8.</title>
        <authorList>
            <person name="Heo J."/>
            <person name="Kim S.-J."/>
            <person name="Kim J.-S."/>
            <person name="Hong S.-B."/>
            <person name="Kwon S.-W."/>
        </authorList>
    </citation>
    <scope>NUCLEOTIDE SEQUENCE [LARGE SCALE GENOMIC DNA]</scope>
    <source>
        <strain evidence="1 2">FW100M-8</strain>
    </source>
</reference>
<dbReference type="EMBL" id="CP035491">
    <property type="protein sequence ID" value="QAY72765.1"/>
    <property type="molecule type" value="Genomic_DNA"/>
</dbReference>
<dbReference type="InterPro" id="IPR016024">
    <property type="entry name" value="ARM-type_fold"/>
</dbReference>
<dbReference type="PANTHER" id="PTHR34070:SF1">
    <property type="entry name" value="DNA ALKYLATION REPAIR PROTEIN"/>
    <property type="match status" value="1"/>
</dbReference>
<evidence type="ECO:0000313" key="1">
    <source>
        <dbReference type="EMBL" id="QAY72765.1"/>
    </source>
</evidence>
<dbReference type="Gene3D" id="1.25.10.90">
    <property type="match status" value="1"/>
</dbReference>
<dbReference type="SUPFAM" id="SSF48371">
    <property type="entry name" value="ARM repeat"/>
    <property type="match status" value="1"/>
</dbReference>
<accession>A0A4P6FAR0</accession>
<proteinExistence type="predicted"/>
<dbReference type="OrthoDB" id="9775346at2"/>
<dbReference type="InterPro" id="IPR014825">
    <property type="entry name" value="DNA_alkylation"/>
</dbReference>
<dbReference type="AlphaFoldDB" id="A0A4P6FAR0"/>
<dbReference type="Proteomes" id="UP000291259">
    <property type="component" value="Chromosome"/>
</dbReference>
<keyword evidence="2" id="KW-1185">Reference proteome</keyword>
<dbReference type="CDD" id="cd06561">
    <property type="entry name" value="AlkD_like"/>
    <property type="match status" value="1"/>
</dbReference>
<name>A0A4P6FAR0_9MICO</name>